<dbReference type="Proteomes" id="UP000224567">
    <property type="component" value="Unassembled WGS sequence"/>
</dbReference>
<gene>
    <name evidence="5" type="ORF">CQW23_12758</name>
</gene>
<name>A0A2G2WTP9_CAPBA</name>
<comment type="caution">
    <text evidence="5">The sequence shown here is derived from an EMBL/GenBank/DDBJ whole genome shotgun (WGS) entry which is preliminary data.</text>
</comment>
<organism evidence="5 6">
    <name type="scientific">Capsicum baccatum</name>
    <name type="common">Peruvian pepper</name>
    <dbReference type="NCBI Taxonomy" id="33114"/>
    <lineage>
        <taxon>Eukaryota</taxon>
        <taxon>Viridiplantae</taxon>
        <taxon>Streptophyta</taxon>
        <taxon>Embryophyta</taxon>
        <taxon>Tracheophyta</taxon>
        <taxon>Spermatophyta</taxon>
        <taxon>Magnoliopsida</taxon>
        <taxon>eudicotyledons</taxon>
        <taxon>Gunneridae</taxon>
        <taxon>Pentapetalae</taxon>
        <taxon>asterids</taxon>
        <taxon>lamiids</taxon>
        <taxon>Solanales</taxon>
        <taxon>Solanaceae</taxon>
        <taxon>Solanoideae</taxon>
        <taxon>Capsiceae</taxon>
        <taxon>Capsicum</taxon>
    </lineage>
</organism>
<evidence type="ECO:0000256" key="3">
    <source>
        <dbReference type="SAM" id="MobiDB-lite"/>
    </source>
</evidence>
<proteinExistence type="predicted"/>
<protein>
    <submittedName>
        <fullName evidence="5">Translocase of chloroplast 34, chloroplastic</fullName>
    </submittedName>
</protein>
<evidence type="ECO:0000313" key="6">
    <source>
        <dbReference type="Proteomes" id="UP000224567"/>
    </source>
</evidence>
<evidence type="ECO:0000259" key="4">
    <source>
        <dbReference type="PROSITE" id="PS51720"/>
    </source>
</evidence>
<dbReference type="PANTHER" id="PTHR33223">
    <property type="entry name" value="CCHC-TYPE DOMAIN-CONTAINING PROTEIN"/>
    <property type="match status" value="1"/>
</dbReference>
<dbReference type="Pfam" id="PF03732">
    <property type="entry name" value="Retrotrans_gag"/>
    <property type="match status" value="1"/>
</dbReference>
<dbReference type="InterPro" id="IPR006703">
    <property type="entry name" value="G_AIG1"/>
</dbReference>
<evidence type="ECO:0000313" key="5">
    <source>
        <dbReference type="EMBL" id="PHT48550.1"/>
    </source>
</evidence>
<feature type="compositionally biased region" description="Basic and acidic residues" evidence="3">
    <location>
        <begin position="207"/>
        <end position="219"/>
    </location>
</feature>
<keyword evidence="6" id="KW-1185">Reference proteome</keyword>
<dbReference type="SUPFAM" id="SSF52540">
    <property type="entry name" value="P-loop containing nucleoside triphosphate hydrolases"/>
    <property type="match status" value="1"/>
</dbReference>
<evidence type="ECO:0000256" key="1">
    <source>
        <dbReference type="ARBA" id="ARBA00022741"/>
    </source>
</evidence>
<reference evidence="5 6" key="1">
    <citation type="journal article" date="2017" name="Genome Biol.">
        <title>New reference genome sequences of hot pepper reveal the massive evolution of plant disease-resistance genes by retroduplication.</title>
        <authorList>
            <person name="Kim S."/>
            <person name="Park J."/>
            <person name="Yeom S.I."/>
            <person name="Kim Y.M."/>
            <person name="Seo E."/>
            <person name="Kim K.T."/>
            <person name="Kim M.S."/>
            <person name="Lee J.M."/>
            <person name="Cheong K."/>
            <person name="Shin H.S."/>
            <person name="Kim S.B."/>
            <person name="Han K."/>
            <person name="Lee J."/>
            <person name="Park M."/>
            <person name="Lee H.A."/>
            <person name="Lee H.Y."/>
            <person name="Lee Y."/>
            <person name="Oh S."/>
            <person name="Lee J.H."/>
            <person name="Choi E."/>
            <person name="Choi E."/>
            <person name="Lee S.E."/>
            <person name="Jeon J."/>
            <person name="Kim H."/>
            <person name="Choi G."/>
            <person name="Song H."/>
            <person name="Lee J."/>
            <person name="Lee S.C."/>
            <person name="Kwon J.K."/>
            <person name="Lee H.Y."/>
            <person name="Koo N."/>
            <person name="Hong Y."/>
            <person name="Kim R.W."/>
            <person name="Kang W.H."/>
            <person name="Huh J.H."/>
            <person name="Kang B.C."/>
            <person name="Yang T.J."/>
            <person name="Lee Y.H."/>
            <person name="Bennetzen J.L."/>
            <person name="Choi D."/>
        </authorList>
    </citation>
    <scope>NUCLEOTIDE SEQUENCE [LARGE SCALE GENOMIC DNA]</scope>
    <source>
        <strain evidence="6">cv. PBC81</strain>
    </source>
</reference>
<reference evidence="6" key="2">
    <citation type="journal article" date="2017" name="J. Anim. Genet.">
        <title>Multiple reference genome sequences of hot pepper reveal the massive evolution of plant disease resistance genes by retroduplication.</title>
        <authorList>
            <person name="Kim S."/>
            <person name="Park J."/>
            <person name="Yeom S.-I."/>
            <person name="Kim Y.-M."/>
            <person name="Seo E."/>
            <person name="Kim K.-T."/>
            <person name="Kim M.-S."/>
            <person name="Lee J.M."/>
            <person name="Cheong K."/>
            <person name="Shin H.-S."/>
            <person name="Kim S.-B."/>
            <person name="Han K."/>
            <person name="Lee J."/>
            <person name="Park M."/>
            <person name="Lee H.-A."/>
            <person name="Lee H.-Y."/>
            <person name="Lee Y."/>
            <person name="Oh S."/>
            <person name="Lee J.H."/>
            <person name="Choi E."/>
            <person name="Choi E."/>
            <person name="Lee S.E."/>
            <person name="Jeon J."/>
            <person name="Kim H."/>
            <person name="Choi G."/>
            <person name="Song H."/>
            <person name="Lee J."/>
            <person name="Lee S.-C."/>
            <person name="Kwon J.-K."/>
            <person name="Lee H.-Y."/>
            <person name="Koo N."/>
            <person name="Hong Y."/>
            <person name="Kim R.W."/>
            <person name="Kang W.-H."/>
            <person name="Huh J.H."/>
            <person name="Kang B.-C."/>
            <person name="Yang T.-J."/>
            <person name="Lee Y.-H."/>
            <person name="Bennetzen J.L."/>
            <person name="Choi D."/>
        </authorList>
    </citation>
    <scope>NUCLEOTIDE SEQUENCE [LARGE SCALE GENOMIC DNA]</scope>
    <source>
        <strain evidence="6">cv. PBC81</strain>
    </source>
</reference>
<accession>A0A2G2WTP9</accession>
<dbReference type="OrthoDB" id="1744547at2759"/>
<feature type="domain" description="AIG1-type G" evidence="4">
    <location>
        <begin position="733"/>
        <end position="939"/>
    </location>
</feature>
<keyword evidence="1" id="KW-0547">Nucleotide-binding</keyword>
<feature type="region of interest" description="Disordered" evidence="3">
    <location>
        <begin position="207"/>
        <end position="274"/>
    </location>
</feature>
<dbReference type="GO" id="GO:0005525">
    <property type="term" value="F:GTP binding"/>
    <property type="evidence" value="ECO:0007669"/>
    <property type="project" value="InterPro"/>
</dbReference>
<dbReference type="EMBL" id="MLFT02000005">
    <property type="protein sequence ID" value="PHT48550.1"/>
    <property type="molecule type" value="Genomic_DNA"/>
</dbReference>
<feature type="compositionally biased region" description="Basic and acidic residues" evidence="3">
    <location>
        <begin position="252"/>
        <end position="267"/>
    </location>
</feature>
<dbReference type="AlphaFoldDB" id="A0A2G2WTP9"/>
<dbReference type="InterPro" id="IPR005162">
    <property type="entry name" value="Retrotrans_gag_dom"/>
</dbReference>
<dbReference type="Pfam" id="PF04548">
    <property type="entry name" value="AIG1"/>
    <property type="match status" value="1"/>
</dbReference>
<dbReference type="InterPro" id="IPR027417">
    <property type="entry name" value="P-loop_NTPase"/>
</dbReference>
<dbReference type="STRING" id="33114.A0A2G2WTP9"/>
<feature type="compositionally biased region" description="Polar residues" evidence="3">
    <location>
        <begin position="228"/>
        <end position="251"/>
    </location>
</feature>
<evidence type="ECO:0000256" key="2">
    <source>
        <dbReference type="SAM" id="Coils"/>
    </source>
</evidence>
<keyword evidence="2" id="KW-0175">Coiled coil</keyword>
<dbReference type="Gene3D" id="3.40.50.300">
    <property type="entry name" value="P-loop containing nucleotide triphosphate hydrolases"/>
    <property type="match status" value="1"/>
</dbReference>
<sequence>MHLINFISTCNSFDNPGVGQNAIRLRLFPLSLSGEATLWLNGLTPDSITNWRQLKDAFLERFFPPSKKAQLRDEISNFRQLPTEALHETWERFKKKLMRCPNHHMTNVHLMEILYRALNSVTKPVVDNSAGGSFMDLTFNEASGMLNRMTKQSRAWHTRDSEVASSTISIGMTVEQRRREEERDQDMAHIKTQMDLLTKHLLSGKTEKVKTVASKGRDESDSEEEANYLNNQGGFRGNAQGNQGRNYYDNSGNKDRDQGSWKNKNDRSGVYIPPGRCDATASGFENMSMEDMMAKLLKGVEATNTGVTEVINDLSSMKQLVDSHSTLIKQLEQQLSQLSATFNQRKAGTLPSNTVQNPKNDGTCMAITTRSGKVLETSSKGTQVINAEPEGADEATEDLTINVPLVEVLEQIPGYAKFMKDLLTKKRAASYEPAHDIHHCSAIATRSLVQKKADPDFVILDCEVDFEVPIILGCPFLATGSVLIDMRANELLFRLNDEVVRFDVCKAMKQPSDMNVFSVDDACYEDEKNLFVEKQPIDEPLSAALLNVEHEDDEDYKKTMCALTEIGSYSHTPKQPNLDLKNQPSPTAKTSIEEPLVLESKELPNYLRYAFLGSGNTLPVSVADDLSEQHVETLISALKRCKKAMGWTINDIIGIPPGICMHKSHINEDCMPTKYASIALTCSKERLHVWKRDNVKLSMASQVIREWVGFQQFPSATQSKLLELIRKSKQERRNTLTVLVMGKGGVGKSSTVNSILGERAVTVSAFQSEIPRPVMVSRSWEEFTLNIIDTPGLVEGGYVNDQALDLIKRFLLNKTIDVLLYVDRLDSYRVDNLDRQVVKAITDSFGKEIWRRGLVVLTHAQVSPPDGLSYDEFTLRRSEALLKIVRLGARIRKQEVKVEGDGTWVVEPPLNSHHSKMPVPGTHSRIISLHLAPLPSCAN</sequence>
<feature type="coiled-coil region" evidence="2">
    <location>
        <begin position="314"/>
        <end position="341"/>
    </location>
</feature>
<dbReference type="PROSITE" id="PS51720">
    <property type="entry name" value="G_AIG1"/>
    <property type="match status" value="1"/>
</dbReference>
<dbReference type="PANTHER" id="PTHR33223:SF11">
    <property type="entry name" value="ELEMENT PROTEIN, PUTATIVE-RELATED"/>
    <property type="match status" value="1"/>
</dbReference>